<dbReference type="HOGENOM" id="CLU_3188906_0_0_9"/>
<accession>I0GPZ9</accession>
<reference evidence="2 3" key="1">
    <citation type="submission" date="2011-10" db="EMBL/GenBank/DDBJ databases">
        <title>Whole genome sequence of Selenomonas ruminantium subsp. lactilytica TAM6421.</title>
        <authorList>
            <person name="Oguchi A."/>
            <person name="Ankai A."/>
            <person name="Kaneko J."/>
            <person name="Yamada-Narita S."/>
            <person name="Fukui S."/>
            <person name="Takahashi M."/>
            <person name="Onodera T."/>
            <person name="Kojima S."/>
            <person name="Fushimi T."/>
            <person name="Abe N."/>
            <person name="Kamio Y."/>
            <person name="Yamazaki S."/>
            <person name="Fujita N."/>
        </authorList>
    </citation>
    <scope>NUCLEOTIDE SEQUENCE [LARGE SCALE GENOMIC DNA]</scope>
    <source>
        <strain evidence="3">NBRC 103574 / TAM6421</strain>
    </source>
</reference>
<evidence type="ECO:0000313" key="3">
    <source>
        <dbReference type="Proteomes" id="UP000007887"/>
    </source>
</evidence>
<name>I0GPZ9_SELRL</name>
<dbReference type="EMBL" id="AP012292">
    <property type="protein sequence ID" value="BAL82836.1"/>
    <property type="molecule type" value="Genomic_DNA"/>
</dbReference>
<feature type="compositionally biased region" description="Basic and acidic residues" evidence="1">
    <location>
        <begin position="1"/>
        <end position="11"/>
    </location>
</feature>
<dbReference type="RefSeq" id="WP_014424273.1">
    <property type="nucleotide sequence ID" value="NC_017068.1"/>
</dbReference>
<dbReference type="PATRIC" id="fig|927704.6.peg.1162"/>
<feature type="region of interest" description="Disordered" evidence="1">
    <location>
        <begin position="1"/>
        <end position="46"/>
    </location>
</feature>
<evidence type="ECO:0000313" key="2">
    <source>
        <dbReference type="EMBL" id="BAL82836.1"/>
    </source>
</evidence>
<feature type="compositionally biased region" description="Basic and acidic residues" evidence="1">
    <location>
        <begin position="19"/>
        <end position="46"/>
    </location>
</feature>
<evidence type="ECO:0000256" key="1">
    <source>
        <dbReference type="SAM" id="MobiDB-lite"/>
    </source>
</evidence>
<gene>
    <name evidence="2" type="ordered locus">SELR_11280</name>
</gene>
<proteinExistence type="predicted"/>
<organism evidence="2 3">
    <name type="scientific">Selenomonas ruminantium subsp. lactilytica (strain NBRC 103574 / TAM6421)</name>
    <dbReference type="NCBI Taxonomy" id="927704"/>
    <lineage>
        <taxon>Bacteria</taxon>
        <taxon>Bacillati</taxon>
        <taxon>Bacillota</taxon>
        <taxon>Negativicutes</taxon>
        <taxon>Selenomonadales</taxon>
        <taxon>Selenomonadaceae</taxon>
        <taxon>Selenomonas</taxon>
    </lineage>
</organism>
<sequence length="46" mass="5137">MTPEELKRYREGAQVNPEVKADTGKKEKKGADKSADKSTEKGDKEK</sequence>
<dbReference type="AlphaFoldDB" id="I0GPZ9"/>
<dbReference type="Proteomes" id="UP000007887">
    <property type="component" value="Chromosome"/>
</dbReference>
<dbReference type="KEGG" id="sri:SELR_11280"/>
<protein>
    <submittedName>
        <fullName evidence="2">Uncharacterized protein</fullName>
    </submittedName>
</protein>